<keyword evidence="2" id="KW-1185">Reference proteome</keyword>
<comment type="caution">
    <text evidence="1">The sequence shown here is derived from an EMBL/GenBank/DDBJ whole genome shotgun (WGS) entry which is preliminary data.</text>
</comment>
<dbReference type="AlphaFoldDB" id="A0A8H6I894"/>
<name>A0A8H6I894_9AGAR</name>
<proteinExistence type="predicted"/>
<dbReference type="Proteomes" id="UP000521943">
    <property type="component" value="Unassembled WGS sequence"/>
</dbReference>
<protein>
    <submittedName>
        <fullName evidence="1">Uncharacterized protein</fullName>
    </submittedName>
</protein>
<evidence type="ECO:0000313" key="1">
    <source>
        <dbReference type="EMBL" id="KAF6759323.1"/>
    </source>
</evidence>
<sequence length="143" mass="15940">MRLGAVRSTFLTAPISPSIALSPSPVLPRRTTPIPRSGMSYPRYRVLNLVILRSNGPTRRPQTFRGPYLHLSAPSRYSVRAFGVLQHPAFIFVSHPQALCSFRFPCLRSPSPNLPFFSLPLPLPSLSHREKIGAMRLPLDISP</sequence>
<reference evidence="1 2" key="1">
    <citation type="submission" date="2020-07" db="EMBL/GenBank/DDBJ databases">
        <title>Comparative genomics of pyrophilous fungi reveals a link between fire events and developmental genes.</title>
        <authorList>
            <consortium name="DOE Joint Genome Institute"/>
            <person name="Steindorff A.S."/>
            <person name="Carver A."/>
            <person name="Calhoun S."/>
            <person name="Stillman K."/>
            <person name="Liu H."/>
            <person name="Lipzen A."/>
            <person name="Pangilinan J."/>
            <person name="Labutti K."/>
            <person name="Bruns T.D."/>
            <person name="Grigoriev I.V."/>
        </authorList>
    </citation>
    <scope>NUCLEOTIDE SEQUENCE [LARGE SCALE GENOMIC DNA]</scope>
    <source>
        <strain evidence="1 2">CBS 144469</strain>
    </source>
</reference>
<evidence type="ECO:0000313" key="2">
    <source>
        <dbReference type="Proteomes" id="UP000521943"/>
    </source>
</evidence>
<gene>
    <name evidence="1" type="ORF">DFP72DRAFT_886300</name>
</gene>
<organism evidence="1 2">
    <name type="scientific">Ephemerocybe angulata</name>
    <dbReference type="NCBI Taxonomy" id="980116"/>
    <lineage>
        <taxon>Eukaryota</taxon>
        <taxon>Fungi</taxon>
        <taxon>Dikarya</taxon>
        <taxon>Basidiomycota</taxon>
        <taxon>Agaricomycotina</taxon>
        <taxon>Agaricomycetes</taxon>
        <taxon>Agaricomycetidae</taxon>
        <taxon>Agaricales</taxon>
        <taxon>Agaricineae</taxon>
        <taxon>Psathyrellaceae</taxon>
        <taxon>Ephemerocybe</taxon>
    </lineage>
</organism>
<accession>A0A8H6I894</accession>
<dbReference type="EMBL" id="JACGCI010000016">
    <property type="protein sequence ID" value="KAF6759323.1"/>
    <property type="molecule type" value="Genomic_DNA"/>
</dbReference>